<organism evidence="1">
    <name type="scientific">marine sediment metagenome</name>
    <dbReference type="NCBI Taxonomy" id="412755"/>
    <lineage>
        <taxon>unclassified sequences</taxon>
        <taxon>metagenomes</taxon>
        <taxon>ecological metagenomes</taxon>
    </lineage>
</organism>
<evidence type="ECO:0000313" key="1">
    <source>
        <dbReference type="EMBL" id="GAH75840.1"/>
    </source>
</evidence>
<protein>
    <recommendedName>
        <fullName evidence="2">2'-5' RNA ligase family protein</fullName>
    </recommendedName>
</protein>
<name>X1J2U3_9ZZZZ</name>
<reference evidence="1" key="1">
    <citation type="journal article" date="2014" name="Front. Microbiol.">
        <title>High frequency of phylogenetically diverse reductive dehalogenase-homologous genes in deep subseafloor sedimentary metagenomes.</title>
        <authorList>
            <person name="Kawai M."/>
            <person name="Futagami T."/>
            <person name="Toyoda A."/>
            <person name="Takaki Y."/>
            <person name="Nishi S."/>
            <person name="Hori S."/>
            <person name="Arai W."/>
            <person name="Tsubouchi T."/>
            <person name="Morono Y."/>
            <person name="Uchiyama I."/>
            <person name="Ito T."/>
            <person name="Fujiyama A."/>
            <person name="Inagaki F."/>
            <person name="Takami H."/>
        </authorList>
    </citation>
    <scope>NUCLEOTIDE SEQUENCE</scope>
    <source>
        <strain evidence="1">Expedition CK06-06</strain>
    </source>
</reference>
<dbReference type="EMBL" id="BARU01027680">
    <property type="protein sequence ID" value="GAH75840.1"/>
    <property type="molecule type" value="Genomic_DNA"/>
</dbReference>
<accession>X1J2U3</accession>
<evidence type="ECO:0008006" key="2">
    <source>
        <dbReference type="Google" id="ProtNLM"/>
    </source>
</evidence>
<dbReference type="Pfam" id="PF13563">
    <property type="entry name" value="2_5_RNA_ligase2"/>
    <property type="match status" value="1"/>
</dbReference>
<dbReference type="InterPro" id="IPR009097">
    <property type="entry name" value="Cyclic_Pdiesterase"/>
</dbReference>
<gene>
    <name evidence="1" type="ORF">S03H2_44282</name>
</gene>
<feature type="non-terminal residue" evidence="1">
    <location>
        <position position="1"/>
    </location>
</feature>
<proteinExistence type="predicted"/>
<sequence length="221" mass="26908">GDISWRGHHRYDIKMVHYLIEFRFHGYAKKHAKSLIHEVARKFRVRGVIKNRAVPHITLFGPFTTRHEEKMVSEVVNVGREFSLVPFIVKGFNYFDKEHKVIYIDIDPSTKLRELRRELAQRLSKISDSQQWDNKEQFQFHSTVAFRDIDRKFLKIWEYIKEKEEPNIKQHLLRITILKGKRILYEYDLILKKLLNRRQALSRYWFNKTIKNYKDCLEFEL</sequence>
<dbReference type="SUPFAM" id="SSF55144">
    <property type="entry name" value="LigT-like"/>
    <property type="match status" value="1"/>
</dbReference>
<comment type="caution">
    <text evidence="1">The sequence shown here is derived from an EMBL/GenBank/DDBJ whole genome shotgun (WGS) entry which is preliminary data.</text>
</comment>
<dbReference type="PANTHER" id="PTHR40037">
    <property type="entry name" value="PHOSPHOESTERASE YJCG-RELATED"/>
    <property type="match status" value="1"/>
</dbReference>
<dbReference type="PANTHER" id="PTHR40037:SF1">
    <property type="entry name" value="PHOSPHOESTERASE SAOUHSC_00951-RELATED"/>
    <property type="match status" value="1"/>
</dbReference>
<dbReference type="Gene3D" id="3.90.1140.10">
    <property type="entry name" value="Cyclic phosphodiesterase"/>
    <property type="match status" value="1"/>
</dbReference>
<dbReference type="InterPro" id="IPR050580">
    <property type="entry name" value="2H_phosphoesterase_YjcG-like"/>
</dbReference>
<dbReference type="AlphaFoldDB" id="X1J2U3"/>